<feature type="region of interest" description="Disordered" evidence="1">
    <location>
        <begin position="165"/>
        <end position="184"/>
    </location>
</feature>
<proteinExistence type="predicted"/>
<evidence type="ECO:0000256" key="2">
    <source>
        <dbReference type="SAM" id="SignalP"/>
    </source>
</evidence>
<feature type="signal peptide" evidence="2">
    <location>
        <begin position="1"/>
        <end position="21"/>
    </location>
</feature>
<evidence type="ECO:0008006" key="5">
    <source>
        <dbReference type="Google" id="ProtNLM"/>
    </source>
</evidence>
<dbReference type="EMBL" id="LZLC01000144">
    <property type="protein sequence ID" value="OBJ40880.1"/>
    <property type="molecule type" value="Genomic_DNA"/>
</dbReference>
<dbReference type="PROSITE" id="PS51257">
    <property type="entry name" value="PROKAR_LIPOPROTEIN"/>
    <property type="match status" value="1"/>
</dbReference>
<name>A0A1A3GYJ0_MYCMU</name>
<evidence type="ECO:0000313" key="3">
    <source>
        <dbReference type="EMBL" id="OBJ40880.1"/>
    </source>
</evidence>
<feature type="chain" id="PRO_5039057724" description="Lipoprotein LppJ" evidence="2">
    <location>
        <begin position="22"/>
        <end position="184"/>
    </location>
</feature>
<sequence length="184" mass="19162">MTSSRCRTVVAAALCSAMLGGCGVIPLPHFGSGHRADKQSNSMTPDQAMAQVVGTGRQLRKVARLEDVSGGGHFQSCDDVGSPPYRGYLEMSSVLPPGVTADAYARQVADAMIAAGWSEGAPPGKTLYGTVIHQGGVMVVMGGVAHAPSRLAITIYGECRDMTNHRDDGGTVGRDLTDQLNNDS</sequence>
<dbReference type="STRING" id="56689.GCA_001291445_04259"/>
<dbReference type="OrthoDB" id="4749578at2"/>
<accession>A0A1A3GYJ0</accession>
<evidence type="ECO:0000313" key="4">
    <source>
        <dbReference type="Proteomes" id="UP000093898"/>
    </source>
</evidence>
<dbReference type="Proteomes" id="UP000093898">
    <property type="component" value="Unassembled WGS sequence"/>
</dbReference>
<dbReference type="AlphaFoldDB" id="A0A1A3GYJ0"/>
<evidence type="ECO:0000256" key="1">
    <source>
        <dbReference type="SAM" id="MobiDB-lite"/>
    </source>
</evidence>
<keyword evidence="2" id="KW-0732">Signal</keyword>
<gene>
    <name evidence="3" type="ORF">A5630_24060</name>
</gene>
<organism evidence="3 4">
    <name type="scientific">Mycolicibacterium mucogenicum</name>
    <name type="common">Mycobacterium mucogenicum</name>
    <dbReference type="NCBI Taxonomy" id="56689"/>
    <lineage>
        <taxon>Bacteria</taxon>
        <taxon>Bacillati</taxon>
        <taxon>Actinomycetota</taxon>
        <taxon>Actinomycetes</taxon>
        <taxon>Mycobacteriales</taxon>
        <taxon>Mycobacteriaceae</taxon>
        <taxon>Mycolicibacterium</taxon>
    </lineage>
</organism>
<reference evidence="3 4" key="1">
    <citation type="submission" date="2016-06" db="EMBL/GenBank/DDBJ databases">
        <authorList>
            <person name="Kjaerup R.B."/>
            <person name="Dalgaard T.S."/>
            <person name="Juul-Madsen H.R."/>
        </authorList>
    </citation>
    <scope>NUCLEOTIDE SEQUENCE [LARGE SCALE GENOMIC DNA]</scope>
    <source>
        <strain evidence="3 4">1127319.6</strain>
    </source>
</reference>
<protein>
    <recommendedName>
        <fullName evidence="5">Lipoprotein LppJ</fullName>
    </recommendedName>
</protein>
<comment type="caution">
    <text evidence="3">The sequence shown here is derived from an EMBL/GenBank/DDBJ whole genome shotgun (WGS) entry which is preliminary data.</text>
</comment>